<dbReference type="GO" id="GO:0008270">
    <property type="term" value="F:zinc ion binding"/>
    <property type="evidence" value="ECO:0007669"/>
    <property type="project" value="UniProtKB-KW"/>
</dbReference>
<gene>
    <name evidence="3" type="ORF">TCIL3000_8_3790</name>
</gene>
<name>G0URZ8_TRYCI</name>
<dbReference type="InterPro" id="IPR000571">
    <property type="entry name" value="Znf_CCCH"/>
</dbReference>
<keyword evidence="1" id="KW-0862">Zinc</keyword>
<keyword evidence="1" id="KW-0479">Metal-binding</keyword>
<dbReference type="PROSITE" id="PS50103">
    <property type="entry name" value="ZF_C3H1"/>
    <property type="match status" value="1"/>
</dbReference>
<organism evidence="3">
    <name type="scientific">Trypanosoma congolense (strain IL3000)</name>
    <dbReference type="NCBI Taxonomy" id="1068625"/>
    <lineage>
        <taxon>Eukaryota</taxon>
        <taxon>Discoba</taxon>
        <taxon>Euglenozoa</taxon>
        <taxon>Kinetoplastea</taxon>
        <taxon>Metakinetoplastina</taxon>
        <taxon>Trypanosomatida</taxon>
        <taxon>Trypanosomatidae</taxon>
        <taxon>Trypanosoma</taxon>
        <taxon>Nannomonas</taxon>
    </lineage>
</organism>
<dbReference type="VEuPathDB" id="TriTrypDB:TcIL3000_8_3790"/>
<evidence type="ECO:0000259" key="2">
    <source>
        <dbReference type="PROSITE" id="PS50103"/>
    </source>
</evidence>
<reference evidence="3" key="1">
    <citation type="journal article" date="2012" name="Proc. Natl. Acad. Sci. U.S.A.">
        <title>Antigenic diversity is generated by distinct evolutionary mechanisms in African trypanosome species.</title>
        <authorList>
            <person name="Jackson A.P."/>
            <person name="Berry A."/>
            <person name="Aslett M."/>
            <person name="Allison H.C."/>
            <person name="Burton P."/>
            <person name="Vavrova-Anderson J."/>
            <person name="Brown R."/>
            <person name="Browne H."/>
            <person name="Corton N."/>
            <person name="Hauser H."/>
            <person name="Gamble J."/>
            <person name="Gilderthorp R."/>
            <person name="Marcello L."/>
            <person name="McQuillan J."/>
            <person name="Otto T.D."/>
            <person name="Quail M.A."/>
            <person name="Sanders M.J."/>
            <person name="van Tonder A."/>
            <person name="Ginger M.L."/>
            <person name="Field M.C."/>
            <person name="Barry J.D."/>
            <person name="Hertz-Fowler C."/>
            <person name="Berriman M."/>
        </authorList>
    </citation>
    <scope>NUCLEOTIDE SEQUENCE</scope>
    <source>
        <strain evidence="3">IL3000</strain>
    </source>
</reference>
<feature type="zinc finger region" description="C3H1-type" evidence="1">
    <location>
        <begin position="83"/>
        <end position="111"/>
    </location>
</feature>
<protein>
    <submittedName>
        <fullName evidence="3">Uncharacterized protein TCIL3000_8_3790</fullName>
    </submittedName>
</protein>
<evidence type="ECO:0000256" key="1">
    <source>
        <dbReference type="PROSITE-ProRule" id="PRU00723"/>
    </source>
</evidence>
<feature type="domain" description="C3H1-type" evidence="2">
    <location>
        <begin position="83"/>
        <end position="111"/>
    </location>
</feature>
<sequence>MLRWATCLEAILPHTHTPLLGCTACCSTGTVASDRSGKEQVMESQSTTPTLWKATGRMLNGSTLPVAYRVLIIRRNERHVNNATYGRVCTFFLTREGCRRGRYCNFLHIGKGGGTALP</sequence>
<accession>G0URZ8</accession>
<dbReference type="EMBL" id="HE575321">
    <property type="protein sequence ID" value="CCC92160.1"/>
    <property type="molecule type" value="Genomic_DNA"/>
</dbReference>
<proteinExistence type="predicted"/>
<dbReference type="AlphaFoldDB" id="G0URZ8"/>
<evidence type="ECO:0000313" key="3">
    <source>
        <dbReference type="EMBL" id="CCC92160.1"/>
    </source>
</evidence>
<keyword evidence="1" id="KW-0863">Zinc-finger</keyword>